<evidence type="ECO:0000256" key="6">
    <source>
        <dbReference type="ARBA" id="ARBA00022840"/>
    </source>
</evidence>
<organism evidence="10 11">
    <name type="scientific">Diploptera punctata</name>
    <name type="common">Pacific beetle cockroach</name>
    <dbReference type="NCBI Taxonomy" id="6984"/>
    <lineage>
        <taxon>Eukaryota</taxon>
        <taxon>Metazoa</taxon>
        <taxon>Ecdysozoa</taxon>
        <taxon>Arthropoda</taxon>
        <taxon>Hexapoda</taxon>
        <taxon>Insecta</taxon>
        <taxon>Pterygota</taxon>
        <taxon>Neoptera</taxon>
        <taxon>Polyneoptera</taxon>
        <taxon>Dictyoptera</taxon>
        <taxon>Blattodea</taxon>
        <taxon>Blaberoidea</taxon>
        <taxon>Blaberidae</taxon>
        <taxon>Diplopterinae</taxon>
        <taxon>Diploptera</taxon>
    </lineage>
</organism>
<dbReference type="SUPFAM" id="SSF56112">
    <property type="entry name" value="Protein kinase-like (PK-like)"/>
    <property type="match status" value="1"/>
</dbReference>
<proteinExistence type="predicted"/>
<keyword evidence="2" id="KW-0597">Phosphoprotein</keyword>
<dbReference type="SUPFAM" id="SSF54695">
    <property type="entry name" value="POZ domain"/>
    <property type="match status" value="1"/>
</dbReference>
<dbReference type="InterPro" id="IPR011009">
    <property type="entry name" value="Kinase-like_dom_sf"/>
</dbReference>
<sequence>GYDQSVDWWCLGAVLYEMLYGLPPFYSRNTAEMYDRILNKPLRLRPTISESAMDILTKLLQKDRHKRLGSGYRGFDEVKRHDFYKLINWEDLIAKRIPPPFNPNVQSPMDLRHIDPEFTREVVASSVGQSQSTCMLSASVCEADDAFAGFSYARPIDLHLDKYYDTMSAEQQQFFLKWNDFQSNMVSSFKHLRDEKSFTDVTLACEGQTCKAHKMVLSACSPYFKSLLEILTAIP</sequence>
<keyword evidence="5" id="KW-0418">Kinase</keyword>
<dbReference type="GO" id="GO:0005524">
    <property type="term" value="F:ATP binding"/>
    <property type="evidence" value="ECO:0007669"/>
    <property type="project" value="UniProtKB-KW"/>
</dbReference>
<keyword evidence="6" id="KW-0067">ATP-binding</keyword>
<dbReference type="InterPro" id="IPR011333">
    <property type="entry name" value="SKP1/BTB/POZ_sf"/>
</dbReference>
<dbReference type="InterPro" id="IPR017892">
    <property type="entry name" value="Pkinase_C"/>
</dbReference>
<dbReference type="PROSITE" id="PS50011">
    <property type="entry name" value="PROTEIN_KINASE_DOM"/>
    <property type="match status" value="1"/>
</dbReference>
<dbReference type="PROSITE" id="PS51285">
    <property type="entry name" value="AGC_KINASE_CTER"/>
    <property type="match status" value="1"/>
</dbReference>
<keyword evidence="4" id="KW-0547">Nucleotide-binding</keyword>
<dbReference type="Gene3D" id="3.30.200.20">
    <property type="entry name" value="Phosphorylase Kinase, domain 1"/>
    <property type="match status" value="1"/>
</dbReference>
<feature type="non-terminal residue" evidence="10">
    <location>
        <position position="1"/>
    </location>
</feature>
<keyword evidence="1" id="KW-0723">Serine/threonine-protein kinase</keyword>
<reference evidence="10" key="1">
    <citation type="journal article" date="2023" name="IScience">
        <title>Live-bearing cockroach genome reveals convergent evolutionary mechanisms linked to viviparity in insects and beyond.</title>
        <authorList>
            <person name="Fouks B."/>
            <person name="Harrison M.C."/>
            <person name="Mikhailova A.A."/>
            <person name="Marchal E."/>
            <person name="English S."/>
            <person name="Carruthers M."/>
            <person name="Jennings E.C."/>
            <person name="Chiamaka E.L."/>
            <person name="Frigard R.A."/>
            <person name="Pippel M."/>
            <person name="Attardo G.M."/>
            <person name="Benoit J.B."/>
            <person name="Bornberg-Bauer E."/>
            <person name="Tobe S.S."/>
        </authorList>
    </citation>
    <scope>NUCLEOTIDE SEQUENCE</scope>
    <source>
        <strain evidence="10">Stay&amp;Tobe</strain>
    </source>
</reference>
<dbReference type="InterPro" id="IPR000719">
    <property type="entry name" value="Prot_kinase_dom"/>
</dbReference>
<evidence type="ECO:0000256" key="4">
    <source>
        <dbReference type="ARBA" id="ARBA00022741"/>
    </source>
</evidence>
<dbReference type="Pfam" id="PF00433">
    <property type="entry name" value="Pkinase_C"/>
    <property type="match status" value="1"/>
</dbReference>
<dbReference type="PROSITE" id="PS50097">
    <property type="entry name" value="BTB"/>
    <property type="match status" value="1"/>
</dbReference>
<evidence type="ECO:0000259" key="7">
    <source>
        <dbReference type="PROSITE" id="PS50011"/>
    </source>
</evidence>
<dbReference type="AlphaFoldDB" id="A0AAD8EL00"/>
<name>A0AAD8EL00_DIPPU</name>
<dbReference type="PANTHER" id="PTHR24351">
    <property type="entry name" value="RIBOSOMAL PROTEIN S6 KINASE"/>
    <property type="match status" value="1"/>
</dbReference>
<evidence type="ECO:0000256" key="3">
    <source>
        <dbReference type="ARBA" id="ARBA00022679"/>
    </source>
</evidence>
<accession>A0AAD8EL00</accession>
<dbReference type="InterPro" id="IPR000210">
    <property type="entry name" value="BTB/POZ_dom"/>
</dbReference>
<dbReference type="Proteomes" id="UP001233999">
    <property type="component" value="Unassembled WGS sequence"/>
</dbReference>
<feature type="domain" description="Protein kinase" evidence="7">
    <location>
        <begin position="1"/>
        <end position="84"/>
    </location>
</feature>
<evidence type="ECO:0000259" key="9">
    <source>
        <dbReference type="PROSITE" id="PS51285"/>
    </source>
</evidence>
<protein>
    <submittedName>
        <fullName evidence="10">Uncharacterized protein</fullName>
    </submittedName>
</protein>
<dbReference type="Gene3D" id="3.30.710.10">
    <property type="entry name" value="Potassium Channel Kv1.1, Chain A"/>
    <property type="match status" value="1"/>
</dbReference>
<evidence type="ECO:0000256" key="1">
    <source>
        <dbReference type="ARBA" id="ARBA00022527"/>
    </source>
</evidence>
<dbReference type="InterPro" id="IPR000961">
    <property type="entry name" value="AGC-kinase_C"/>
</dbReference>
<dbReference type="SMART" id="SM00133">
    <property type="entry name" value="S_TK_X"/>
    <property type="match status" value="1"/>
</dbReference>
<dbReference type="EMBL" id="JASPKZ010003066">
    <property type="protein sequence ID" value="KAJ9594148.1"/>
    <property type="molecule type" value="Genomic_DNA"/>
</dbReference>
<feature type="domain" description="BTB" evidence="8">
    <location>
        <begin position="199"/>
        <end position="229"/>
    </location>
</feature>
<keyword evidence="11" id="KW-1185">Reference proteome</keyword>
<evidence type="ECO:0000313" key="11">
    <source>
        <dbReference type="Proteomes" id="UP001233999"/>
    </source>
</evidence>
<dbReference type="GO" id="GO:0004674">
    <property type="term" value="F:protein serine/threonine kinase activity"/>
    <property type="evidence" value="ECO:0007669"/>
    <property type="project" value="UniProtKB-KW"/>
</dbReference>
<reference evidence="10" key="2">
    <citation type="submission" date="2023-05" db="EMBL/GenBank/DDBJ databases">
        <authorList>
            <person name="Fouks B."/>
        </authorList>
    </citation>
    <scope>NUCLEOTIDE SEQUENCE</scope>
    <source>
        <strain evidence="10">Stay&amp;Tobe</strain>
        <tissue evidence="10">Testes</tissue>
    </source>
</reference>
<evidence type="ECO:0000259" key="8">
    <source>
        <dbReference type="PROSITE" id="PS50097"/>
    </source>
</evidence>
<dbReference type="Pfam" id="PF00651">
    <property type="entry name" value="BTB"/>
    <property type="match status" value="1"/>
</dbReference>
<feature type="non-terminal residue" evidence="10">
    <location>
        <position position="235"/>
    </location>
</feature>
<dbReference type="Gene3D" id="1.10.510.10">
    <property type="entry name" value="Transferase(Phosphotransferase) domain 1"/>
    <property type="match status" value="1"/>
</dbReference>
<feature type="domain" description="AGC-kinase C-terminal" evidence="9">
    <location>
        <begin position="85"/>
        <end position="162"/>
    </location>
</feature>
<comment type="caution">
    <text evidence="10">The sequence shown here is derived from an EMBL/GenBank/DDBJ whole genome shotgun (WGS) entry which is preliminary data.</text>
</comment>
<evidence type="ECO:0000256" key="5">
    <source>
        <dbReference type="ARBA" id="ARBA00022777"/>
    </source>
</evidence>
<evidence type="ECO:0000256" key="2">
    <source>
        <dbReference type="ARBA" id="ARBA00022553"/>
    </source>
</evidence>
<dbReference type="Pfam" id="PF00069">
    <property type="entry name" value="Pkinase"/>
    <property type="match status" value="1"/>
</dbReference>
<evidence type="ECO:0000313" key="10">
    <source>
        <dbReference type="EMBL" id="KAJ9594148.1"/>
    </source>
</evidence>
<gene>
    <name evidence="10" type="ORF">L9F63_014404</name>
</gene>
<keyword evidence="3" id="KW-0808">Transferase</keyword>